<organism evidence="1">
    <name type="scientific">hydrothermal vent metagenome</name>
    <dbReference type="NCBI Taxonomy" id="652676"/>
    <lineage>
        <taxon>unclassified sequences</taxon>
        <taxon>metagenomes</taxon>
        <taxon>ecological metagenomes</taxon>
    </lineage>
</organism>
<dbReference type="EMBL" id="UOYO01000051">
    <property type="protein sequence ID" value="VAY88400.1"/>
    <property type="molecule type" value="Genomic_DNA"/>
</dbReference>
<dbReference type="AlphaFoldDB" id="A0A3B1DUE5"/>
<accession>A0A3B1DUE5</accession>
<sequence length="215" mass="25101">MLYFNRDNQEQIYINNLPKGRIYKQAKAKGTNFNKFVKWIAKSFEWLVDRYNQTFEGLYICESRYLIEQFKKDYSIPNEIFYATTAEEHQQDIKVLKYLMRGNTAWNFKAIANAYGVCVDVTSGVEYFKNSRIPNKIQHKLYGSFENTNNILVISFYADKHDILPHQVPHKLDGAGLKISKIKKIYDIIKPAQIQIKYVGKEQGQCEKITICTGS</sequence>
<protein>
    <submittedName>
        <fullName evidence="1">Uncharacterized protein</fullName>
    </submittedName>
</protein>
<name>A0A3B1DUE5_9ZZZZ</name>
<proteinExistence type="predicted"/>
<gene>
    <name evidence="1" type="ORF">MNB_ARC-1_63</name>
</gene>
<evidence type="ECO:0000313" key="1">
    <source>
        <dbReference type="EMBL" id="VAY88400.1"/>
    </source>
</evidence>
<reference evidence="1" key="1">
    <citation type="submission" date="2018-10" db="EMBL/GenBank/DDBJ databases">
        <authorList>
            <person name="Aoki K."/>
        </authorList>
    </citation>
    <scope>NUCLEOTIDE SEQUENCE</scope>
</reference>